<comment type="subcellular location">
    <subcellularLocation>
        <location evidence="1">Nucleus</location>
    </subcellularLocation>
</comment>
<keyword evidence="8" id="KW-0472">Membrane</keyword>
<dbReference type="PROSITE" id="PS00028">
    <property type="entry name" value="ZINC_FINGER_C2H2_1"/>
    <property type="match status" value="1"/>
</dbReference>
<sequence>MDRGKQLRNTTIGTSTASFFNVAILAFIVTTFKYIVETIYEFVLQKSTLVVIQYGHPSDQSTRDVKGLSHIDEEEKVEDSNVSLFPSMTSNNDVNHTKEEQSDECLVPTSCSMGLTTRLLPVKNANGELEWVFTDDDSMLNKGTELDVFKIPQPQNHKLGDNSNNELSPTMSNSSNETTLSAKLELNNSQSKEHSVSPNGSSHSSSSPYMEDDGEEHEHDYEREVDGEKTFQCPHCDANFKIRGYLTRHLKKHSSSKAYSCPFHTQSIYKDKNNITHKCHPTGGFSRRDTYKTHLKSRHFDYPKGIKSKNRGNSEGHCSMCGEYFKSAEMWCEIHVEGGECKFLPHDYKGKSRIKNRLKKKLQKNEEITDPELLPFASKVLEEVKEQRMQKRLAKKEKKKKSLKRQVQQQHQLRYDVAVNSNYHHSLNGPITMSPPPPQQHMDTPSSMASSSQYESSSVHSPYTPQTSKSPLSLMTNSFVKQDQSQIHHDQHQYQPQPQYTPAPYQFDQIATAHTALKPSIQEDYDDEYCLDVDQLSPQSTRQFNELAQMIKLQQQEQQMQEQAFFQQHQQQQLQVVQGVTSQYMG</sequence>
<dbReference type="PANTHER" id="PTHR24396:SF19">
    <property type="entry name" value="FI01119P"/>
    <property type="match status" value="1"/>
</dbReference>
<dbReference type="OrthoDB" id="9439903at2759"/>
<dbReference type="InterPro" id="IPR013087">
    <property type="entry name" value="Znf_C2H2_type"/>
</dbReference>
<feature type="region of interest" description="Disordered" evidence="7">
    <location>
        <begin position="391"/>
        <end position="501"/>
    </location>
</feature>
<keyword evidence="2" id="KW-0479">Metal-binding</keyword>
<keyword evidence="4" id="KW-0862">Zinc</keyword>
<gene>
    <name evidence="10" type="ORF">FOB60_000267</name>
</gene>
<evidence type="ECO:0000256" key="4">
    <source>
        <dbReference type="ARBA" id="ARBA00022833"/>
    </source>
</evidence>
<evidence type="ECO:0000256" key="3">
    <source>
        <dbReference type="ARBA" id="ARBA00022771"/>
    </source>
</evidence>
<dbReference type="GO" id="GO:0008270">
    <property type="term" value="F:zinc ion binding"/>
    <property type="evidence" value="ECO:0007669"/>
    <property type="project" value="UniProtKB-KW"/>
</dbReference>
<dbReference type="Gene3D" id="3.30.160.60">
    <property type="entry name" value="Classic Zinc Finger"/>
    <property type="match status" value="1"/>
</dbReference>
<evidence type="ECO:0000256" key="1">
    <source>
        <dbReference type="ARBA" id="ARBA00004123"/>
    </source>
</evidence>
<proteinExistence type="predicted"/>
<evidence type="ECO:0000256" key="7">
    <source>
        <dbReference type="SAM" id="MobiDB-lite"/>
    </source>
</evidence>
<dbReference type="Proteomes" id="UP000590412">
    <property type="component" value="Unassembled WGS sequence"/>
</dbReference>
<feature type="compositionally biased region" description="Polar residues" evidence="7">
    <location>
        <begin position="419"/>
        <end position="431"/>
    </location>
</feature>
<comment type="caution">
    <text evidence="10">The sequence shown here is derived from an EMBL/GenBank/DDBJ whole genome shotgun (WGS) entry which is preliminary data.</text>
</comment>
<feature type="compositionally biased region" description="Polar residues" evidence="7">
    <location>
        <begin position="153"/>
        <end position="190"/>
    </location>
</feature>
<evidence type="ECO:0000313" key="11">
    <source>
        <dbReference type="Proteomes" id="UP000590412"/>
    </source>
</evidence>
<keyword evidence="8" id="KW-0812">Transmembrane</keyword>
<dbReference type="PROSITE" id="PS50157">
    <property type="entry name" value="ZINC_FINGER_C2H2_2"/>
    <property type="match status" value="1"/>
</dbReference>
<dbReference type="EMBL" id="JABWAB010000001">
    <property type="protein sequence ID" value="KAF6058685.1"/>
    <property type="molecule type" value="Genomic_DNA"/>
</dbReference>
<feature type="transmembrane region" description="Helical" evidence="8">
    <location>
        <begin position="12"/>
        <end position="36"/>
    </location>
</feature>
<evidence type="ECO:0000256" key="5">
    <source>
        <dbReference type="ARBA" id="ARBA00023242"/>
    </source>
</evidence>
<name>A0A8X7NQ27_CANPA</name>
<dbReference type="AlphaFoldDB" id="A0A8X7NQ27"/>
<feature type="compositionally biased region" description="Low complexity" evidence="7">
    <location>
        <begin position="196"/>
        <end position="207"/>
    </location>
</feature>
<feature type="compositionally biased region" description="Polar residues" evidence="7">
    <location>
        <begin position="463"/>
        <end position="481"/>
    </location>
</feature>
<feature type="compositionally biased region" description="Low complexity" evidence="7">
    <location>
        <begin position="446"/>
        <end position="461"/>
    </location>
</feature>
<evidence type="ECO:0000256" key="2">
    <source>
        <dbReference type="ARBA" id="ARBA00022723"/>
    </source>
</evidence>
<organism evidence="10 11">
    <name type="scientific">Candida parapsilosis</name>
    <name type="common">Yeast</name>
    <dbReference type="NCBI Taxonomy" id="5480"/>
    <lineage>
        <taxon>Eukaryota</taxon>
        <taxon>Fungi</taxon>
        <taxon>Dikarya</taxon>
        <taxon>Ascomycota</taxon>
        <taxon>Saccharomycotina</taxon>
        <taxon>Pichiomycetes</taxon>
        <taxon>Debaryomycetaceae</taxon>
        <taxon>Candida/Lodderomyces clade</taxon>
        <taxon>Candida</taxon>
    </lineage>
</organism>
<protein>
    <recommendedName>
        <fullName evidence="9">C2H2-type domain-containing protein</fullName>
    </recommendedName>
</protein>
<keyword evidence="3 6" id="KW-0863">Zinc-finger</keyword>
<feature type="compositionally biased region" description="Basic residues" evidence="7">
    <location>
        <begin position="391"/>
        <end position="404"/>
    </location>
</feature>
<keyword evidence="5" id="KW-0539">Nucleus</keyword>
<reference evidence="10" key="1">
    <citation type="submission" date="2020-03" db="EMBL/GenBank/DDBJ databases">
        <title>FDA dAtabase for Regulatory Grade micrObial Sequences (FDA-ARGOS): Supporting development and validation of Infectious Disease Dx tests.</title>
        <authorList>
            <person name="Campos J."/>
            <person name="Goldberg B."/>
            <person name="Tallon L."/>
            <person name="Sadzewicz L."/>
            <person name="Vavikolanu K."/>
            <person name="Mehta A."/>
            <person name="Aluvathingal J."/>
            <person name="Nadendla S."/>
            <person name="Nandy P."/>
            <person name="Geyer C."/>
            <person name="Yan Y."/>
            <person name="Sichtig H."/>
        </authorList>
    </citation>
    <scope>NUCLEOTIDE SEQUENCE [LARGE SCALE GENOMIC DNA]</scope>
    <source>
        <strain evidence="10">FDAARGOS_652</strain>
    </source>
</reference>
<feature type="domain" description="C2H2-type" evidence="9">
    <location>
        <begin position="231"/>
        <end position="258"/>
    </location>
</feature>
<evidence type="ECO:0000259" key="9">
    <source>
        <dbReference type="PROSITE" id="PS50157"/>
    </source>
</evidence>
<dbReference type="InterPro" id="IPR051643">
    <property type="entry name" value="Transcr_Reg_ZincFinger"/>
</dbReference>
<keyword evidence="8" id="KW-1133">Transmembrane helix</keyword>
<dbReference type="SMART" id="SM00355">
    <property type="entry name" value="ZnF_C2H2"/>
    <property type="match status" value="2"/>
</dbReference>
<dbReference type="GO" id="GO:0000981">
    <property type="term" value="F:DNA-binding transcription factor activity, RNA polymerase II-specific"/>
    <property type="evidence" value="ECO:0007669"/>
    <property type="project" value="TreeGrafter"/>
</dbReference>
<evidence type="ECO:0000256" key="8">
    <source>
        <dbReference type="SAM" id="Phobius"/>
    </source>
</evidence>
<dbReference type="SUPFAM" id="SSF57667">
    <property type="entry name" value="beta-beta-alpha zinc fingers"/>
    <property type="match status" value="1"/>
</dbReference>
<evidence type="ECO:0000313" key="10">
    <source>
        <dbReference type="EMBL" id="KAF6058685.1"/>
    </source>
</evidence>
<accession>A0A8X7NQ27</accession>
<dbReference type="GO" id="GO:0005634">
    <property type="term" value="C:nucleus"/>
    <property type="evidence" value="ECO:0007669"/>
    <property type="project" value="UniProtKB-SubCell"/>
</dbReference>
<dbReference type="GO" id="GO:0000978">
    <property type="term" value="F:RNA polymerase II cis-regulatory region sequence-specific DNA binding"/>
    <property type="evidence" value="ECO:0007669"/>
    <property type="project" value="TreeGrafter"/>
</dbReference>
<evidence type="ECO:0000256" key="6">
    <source>
        <dbReference type="PROSITE-ProRule" id="PRU00042"/>
    </source>
</evidence>
<dbReference type="PANTHER" id="PTHR24396">
    <property type="entry name" value="ZINC FINGER PROTEIN"/>
    <property type="match status" value="1"/>
</dbReference>
<feature type="region of interest" description="Disordered" evidence="7">
    <location>
        <begin position="151"/>
        <end position="221"/>
    </location>
</feature>
<dbReference type="InterPro" id="IPR036236">
    <property type="entry name" value="Znf_C2H2_sf"/>
</dbReference>